<dbReference type="PRINTS" id="PR01035">
    <property type="entry name" value="TCRTETA"/>
</dbReference>
<keyword evidence="3 7" id="KW-0812">Transmembrane</keyword>
<dbReference type="RefSeq" id="XP_070855735.1">
    <property type="nucleotide sequence ID" value="XM_071004735.1"/>
</dbReference>
<comment type="caution">
    <text evidence="9">The sequence shown here is derived from an EMBL/GenBank/DDBJ whole genome shotgun (WGS) entry which is preliminary data.</text>
</comment>
<feature type="transmembrane region" description="Helical" evidence="7">
    <location>
        <begin position="96"/>
        <end position="117"/>
    </location>
</feature>
<gene>
    <name evidence="9" type="ORF">HOO65_110025</name>
</gene>
<dbReference type="Proteomes" id="UP001610728">
    <property type="component" value="Unassembled WGS sequence"/>
</dbReference>
<feature type="transmembrane region" description="Helical" evidence="7">
    <location>
        <begin position="447"/>
        <end position="470"/>
    </location>
</feature>
<dbReference type="PANTHER" id="PTHR23504:SF2">
    <property type="entry name" value="TRANSPORTER, PUTATIVE (AFU_ORTHOLOGUE AFUA_8G04150)-RELATED"/>
    <property type="match status" value="1"/>
</dbReference>
<dbReference type="CDD" id="cd17330">
    <property type="entry name" value="MFS_SLC46_TetA_like"/>
    <property type="match status" value="1"/>
</dbReference>
<accession>A0ABR4M8I5</accession>
<dbReference type="EMBL" id="JABSNW010000011">
    <property type="protein sequence ID" value="KAL2884554.1"/>
    <property type="molecule type" value="Genomic_DNA"/>
</dbReference>
<feature type="domain" description="Major facilitator superfamily (MFS) profile" evidence="8">
    <location>
        <begin position="58"/>
        <end position="544"/>
    </location>
</feature>
<feature type="transmembrane region" description="Helical" evidence="7">
    <location>
        <begin position="329"/>
        <end position="346"/>
    </location>
</feature>
<feature type="transmembrane region" description="Helical" evidence="7">
    <location>
        <begin position="419"/>
        <end position="441"/>
    </location>
</feature>
<keyword evidence="2" id="KW-0813">Transport</keyword>
<protein>
    <submittedName>
        <fullName evidence="9">Major facilitator superfamily transporter protein</fullName>
    </submittedName>
</protein>
<evidence type="ECO:0000256" key="3">
    <source>
        <dbReference type="ARBA" id="ARBA00022692"/>
    </source>
</evidence>
<evidence type="ECO:0000259" key="8">
    <source>
        <dbReference type="PROSITE" id="PS50850"/>
    </source>
</evidence>
<dbReference type="SUPFAM" id="SSF103473">
    <property type="entry name" value="MFS general substrate transporter"/>
    <property type="match status" value="1"/>
</dbReference>
<feature type="transmembrane region" description="Helical" evidence="7">
    <location>
        <begin position="187"/>
        <end position="211"/>
    </location>
</feature>
<evidence type="ECO:0000256" key="7">
    <source>
        <dbReference type="SAM" id="Phobius"/>
    </source>
</evidence>
<feature type="transmembrane region" description="Helical" evidence="7">
    <location>
        <begin position="59"/>
        <end position="84"/>
    </location>
</feature>
<organism evidence="9 10">
    <name type="scientific">Ceratocystis lukuohia</name>
    <dbReference type="NCBI Taxonomy" id="2019550"/>
    <lineage>
        <taxon>Eukaryota</taxon>
        <taxon>Fungi</taxon>
        <taxon>Dikarya</taxon>
        <taxon>Ascomycota</taxon>
        <taxon>Pezizomycotina</taxon>
        <taxon>Sordariomycetes</taxon>
        <taxon>Hypocreomycetidae</taxon>
        <taxon>Microascales</taxon>
        <taxon>Ceratocystidaceae</taxon>
        <taxon>Ceratocystis</taxon>
    </lineage>
</organism>
<comment type="subcellular location">
    <subcellularLocation>
        <location evidence="1">Membrane</location>
        <topology evidence="1">Multi-pass membrane protein</topology>
    </subcellularLocation>
</comment>
<name>A0ABR4M8I5_9PEZI</name>
<dbReference type="InterPro" id="IPR036259">
    <property type="entry name" value="MFS_trans_sf"/>
</dbReference>
<dbReference type="Pfam" id="PF07690">
    <property type="entry name" value="MFS_1"/>
    <property type="match status" value="1"/>
</dbReference>
<feature type="region of interest" description="Disordered" evidence="6">
    <location>
        <begin position="19"/>
        <end position="40"/>
    </location>
</feature>
<proteinExistence type="predicted"/>
<keyword evidence="4 7" id="KW-1133">Transmembrane helix</keyword>
<dbReference type="PROSITE" id="PS50850">
    <property type="entry name" value="MFS"/>
    <property type="match status" value="1"/>
</dbReference>
<dbReference type="InterPro" id="IPR001958">
    <property type="entry name" value="Tet-R_TetA/multi-R_MdtG-like"/>
</dbReference>
<evidence type="ECO:0000313" key="10">
    <source>
        <dbReference type="Proteomes" id="UP001610728"/>
    </source>
</evidence>
<dbReference type="PANTHER" id="PTHR23504">
    <property type="entry name" value="MAJOR FACILITATOR SUPERFAMILY DOMAIN-CONTAINING PROTEIN 10"/>
    <property type="match status" value="1"/>
</dbReference>
<feature type="transmembrane region" description="Helical" evidence="7">
    <location>
        <begin position="231"/>
        <end position="253"/>
    </location>
</feature>
<evidence type="ECO:0000256" key="2">
    <source>
        <dbReference type="ARBA" id="ARBA00022448"/>
    </source>
</evidence>
<dbReference type="InterPro" id="IPR011701">
    <property type="entry name" value="MFS"/>
</dbReference>
<reference evidence="9 10" key="1">
    <citation type="submission" date="2020-05" db="EMBL/GenBank/DDBJ databases">
        <title>Ceratocystis lukuohia genome.</title>
        <authorList>
            <person name="Harrington T.C."/>
            <person name="Kim K."/>
            <person name="Mayers C.G."/>
        </authorList>
    </citation>
    <scope>NUCLEOTIDE SEQUENCE [LARGE SCALE GENOMIC DNA]</scope>
    <source>
        <strain evidence="9 10">C4212</strain>
    </source>
</reference>
<keyword evidence="5 7" id="KW-0472">Membrane</keyword>
<feature type="transmembrane region" description="Helical" evidence="7">
    <location>
        <begin position="129"/>
        <end position="152"/>
    </location>
</feature>
<keyword evidence="10" id="KW-1185">Reference proteome</keyword>
<evidence type="ECO:0000313" key="9">
    <source>
        <dbReference type="EMBL" id="KAL2884554.1"/>
    </source>
</evidence>
<evidence type="ECO:0000256" key="5">
    <source>
        <dbReference type="ARBA" id="ARBA00023136"/>
    </source>
</evidence>
<dbReference type="Gene3D" id="1.20.1250.20">
    <property type="entry name" value="MFS general substrate transporter like domains"/>
    <property type="match status" value="1"/>
</dbReference>
<evidence type="ECO:0000256" key="1">
    <source>
        <dbReference type="ARBA" id="ARBA00004141"/>
    </source>
</evidence>
<evidence type="ECO:0000256" key="6">
    <source>
        <dbReference type="SAM" id="MobiDB-lite"/>
    </source>
</evidence>
<feature type="transmembrane region" description="Helical" evidence="7">
    <location>
        <begin position="391"/>
        <end position="412"/>
    </location>
</feature>
<sequence length="564" mass="60424">MVVGPASSMLARETVEAAAPGSSSGYPARTSSGSSFDSRSCSRVTVAPCSSQKFPFMQLFLLAIVRLAEPIALTSIFPYAWSLIQYLHVGSKENASFYSGLLISAFSVAEACMGMYWGSLSDRIGRKPVLIIGCLGTTFSLLVVGFAQNIWIAVLGRAIGGFLNGNVGVIQTMVGEMITNPEHEPRAYAVMPFVWTAGTILGPAIGGTFAHPNLSFPGVFTESSIFTRFPFLLPNLVCAVLLFSSVVMGYFLLEETHPGINARAQNQQHELYDEPELISERTSLLGVHSHCENDSTHEVPATTQYGLTDVAPLSEKPAGEPVNIFTKRIMALIVSLCLFTYHSMTYDHLLPIFLEDSRSKVHTAFSHITSSPFSPILFPGPGGLGLSIRTVGMIMAVNGLIALFVQAIIFPLAAELVGIFRLFIIVVALHPLAYLVVPSLLLVPERFVLPAIYACLTLRNLLSILLYPLLLILIKDVTPSNCAALGKVNGLAASAGAACRMIAPPIAGYLYTLGSSIDCTAIAWYGSVVVAGVGAVQCFWIERPLSPSLCADEESSVSEEAQSS</sequence>
<evidence type="ECO:0000256" key="4">
    <source>
        <dbReference type="ARBA" id="ARBA00022989"/>
    </source>
</evidence>
<dbReference type="InterPro" id="IPR020846">
    <property type="entry name" value="MFS_dom"/>
</dbReference>
<dbReference type="GeneID" id="98121703"/>